<dbReference type="GO" id="GO:0003676">
    <property type="term" value="F:nucleic acid binding"/>
    <property type="evidence" value="ECO:0007669"/>
    <property type="project" value="InterPro"/>
</dbReference>
<dbReference type="OrthoDB" id="206335at2759"/>
<dbReference type="PANTHER" id="PTHR12801">
    <property type="entry name" value="RNA EXONUCLEASE REXO1 / RECO3 FAMILY MEMBER-RELATED"/>
    <property type="match status" value="1"/>
</dbReference>
<gene>
    <name evidence="5" type="ORF">CCAP1982_LOCUS8718</name>
</gene>
<organism evidence="5 6">
    <name type="scientific">Ceratitis capitata</name>
    <name type="common">Mediterranean fruit fly</name>
    <name type="synonym">Tephritis capitata</name>
    <dbReference type="NCBI Taxonomy" id="7213"/>
    <lineage>
        <taxon>Eukaryota</taxon>
        <taxon>Metazoa</taxon>
        <taxon>Ecdysozoa</taxon>
        <taxon>Arthropoda</taxon>
        <taxon>Hexapoda</taxon>
        <taxon>Insecta</taxon>
        <taxon>Pterygota</taxon>
        <taxon>Neoptera</taxon>
        <taxon>Endopterygota</taxon>
        <taxon>Diptera</taxon>
        <taxon>Brachycera</taxon>
        <taxon>Muscomorpha</taxon>
        <taxon>Tephritoidea</taxon>
        <taxon>Tephritidae</taxon>
        <taxon>Ceratitis</taxon>
        <taxon>Ceratitis</taxon>
    </lineage>
</organism>
<evidence type="ECO:0000256" key="4">
    <source>
        <dbReference type="ARBA" id="ARBA00023242"/>
    </source>
</evidence>
<reference evidence="5" key="1">
    <citation type="submission" date="2020-11" db="EMBL/GenBank/DDBJ databases">
        <authorList>
            <person name="Whitehead M."/>
        </authorList>
    </citation>
    <scope>NUCLEOTIDE SEQUENCE</scope>
    <source>
        <strain evidence="5">EGII</strain>
    </source>
</reference>
<dbReference type="SUPFAM" id="SSF53098">
    <property type="entry name" value="Ribonuclease H-like"/>
    <property type="match status" value="1"/>
</dbReference>
<evidence type="ECO:0000313" key="6">
    <source>
        <dbReference type="Proteomes" id="UP000606786"/>
    </source>
</evidence>
<dbReference type="InterPro" id="IPR036397">
    <property type="entry name" value="RNaseH_sf"/>
</dbReference>
<proteinExistence type="predicted"/>
<evidence type="ECO:0000313" key="5">
    <source>
        <dbReference type="EMBL" id="CAD7000226.1"/>
    </source>
</evidence>
<dbReference type="InterPro" id="IPR012337">
    <property type="entry name" value="RNaseH-like_sf"/>
</dbReference>
<dbReference type="Proteomes" id="UP000606786">
    <property type="component" value="Unassembled WGS sequence"/>
</dbReference>
<dbReference type="GO" id="GO:0004527">
    <property type="term" value="F:exonuclease activity"/>
    <property type="evidence" value="ECO:0007669"/>
    <property type="project" value="InterPro"/>
</dbReference>
<dbReference type="Gene3D" id="3.30.420.10">
    <property type="entry name" value="Ribonuclease H-like superfamily/Ribonuclease H"/>
    <property type="match status" value="1"/>
</dbReference>
<keyword evidence="6" id="KW-1185">Reference proteome</keyword>
<keyword evidence="3" id="KW-0378">Hydrolase</keyword>
<evidence type="ECO:0000256" key="1">
    <source>
        <dbReference type="ARBA" id="ARBA00004123"/>
    </source>
</evidence>
<dbReference type="EMBL" id="CAJHJT010000012">
    <property type="protein sequence ID" value="CAD7000226.1"/>
    <property type="molecule type" value="Genomic_DNA"/>
</dbReference>
<name>A0A811UR02_CERCA</name>
<protein>
    <submittedName>
        <fullName evidence="5">(Mediterranean fruit fly) hypothetical protein</fullName>
    </submittedName>
</protein>
<dbReference type="AlphaFoldDB" id="A0A811UR02"/>
<accession>A0A811UR02</accession>
<comment type="caution">
    <text evidence="5">The sequence shown here is derived from an EMBL/GenBank/DDBJ whole genome shotgun (WGS) entry which is preliminary data.</text>
</comment>
<dbReference type="PANTHER" id="PTHR12801:SF118">
    <property type="entry name" value="RNA EXONUCLEASE 3"/>
    <property type="match status" value="1"/>
</dbReference>
<evidence type="ECO:0000256" key="2">
    <source>
        <dbReference type="ARBA" id="ARBA00022722"/>
    </source>
</evidence>
<comment type="subcellular location">
    <subcellularLocation>
        <location evidence="1">Nucleus</location>
    </subcellularLocation>
</comment>
<evidence type="ECO:0000256" key="3">
    <source>
        <dbReference type="ARBA" id="ARBA00022801"/>
    </source>
</evidence>
<keyword evidence="2" id="KW-0540">Nuclease</keyword>
<dbReference type="InterPro" id="IPR047021">
    <property type="entry name" value="REXO1/3/4-like"/>
</dbReference>
<sequence length="146" mass="16542">MEATCNAYTLSPESAKTKDSEEIMEKQCIRCERTFHLTKSGEYIMQRLAHSTGLVAPIMHFMSGRESKWALMGPTTTSFTTRSQQNSNETKVYALDCEMVFTGRGLEVARVTLVDCNNQLIYDHYVQPMVRSSTTTPDFLALLKEI</sequence>
<keyword evidence="4" id="KW-0539">Nucleus</keyword>
<dbReference type="GO" id="GO:0005634">
    <property type="term" value="C:nucleus"/>
    <property type="evidence" value="ECO:0007669"/>
    <property type="project" value="UniProtKB-SubCell"/>
</dbReference>